<feature type="domain" description="Luciferase-like" evidence="2">
    <location>
        <begin position="33"/>
        <end position="279"/>
    </location>
</feature>
<comment type="caution">
    <text evidence="3">The sequence shown here is derived from an EMBL/GenBank/DDBJ whole genome shotgun (WGS) entry which is preliminary data.</text>
</comment>
<keyword evidence="4" id="KW-1185">Reference proteome</keyword>
<sequence>MTTSTVVEEARRRLGPIGVWLPISALLAAPAEVERDAVRRLEAAGYGSFWTGEVLGGKEAFAHHAVLLAAGRSMVVGTGVANLWARHHAAMQGGGATLAEAYPGRFVLGVGVSHRPLVENSGLTFDGSPLQRVRDYLDGMDAAAAGPPDARFPRVLAALGPKMLELARDRADGAHPFLATVEHTARARRILGPGKLLIPHQPVLLLPDPAQARAVARTDLAEAVAVESVYGRHFRRLGYGDDDLAGGLSDRFVDDVVAWGDETAIAKRVRGHLDAGADHVLLHPLLPGRPLRAAGAGDVAAAVGVLENLAPAVLGA</sequence>
<proteinExistence type="predicted"/>
<organism evidence="3 4">
    <name type="scientific">Sinosporangium siamense</name>
    <dbReference type="NCBI Taxonomy" id="1367973"/>
    <lineage>
        <taxon>Bacteria</taxon>
        <taxon>Bacillati</taxon>
        <taxon>Actinomycetota</taxon>
        <taxon>Actinomycetes</taxon>
        <taxon>Streptosporangiales</taxon>
        <taxon>Streptosporangiaceae</taxon>
        <taxon>Sinosporangium</taxon>
    </lineage>
</organism>
<gene>
    <name evidence="3" type="ORF">Ssi02_24750</name>
</gene>
<accession>A0A919RI35</accession>
<dbReference type="EMBL" id="BOOW01000014">
    <property type="protein sequence ID" value="GII92244.1"/>
    <property type="molecule type" value="Genomic_DNA"/>
</dbReference>
<dbReference type="Proteomes" id="UP000606172">
    <property type="component" value="Unassembled WGS sequence"/>
</dbReference>
<evidence type="ECO:0000256" key="1">
    <source>
        <dbReference type="ARBA" id="ARBA00023002"/>
    </source>
</evidence>
<evidence type="ECO:0000259" key="2">
    <source>
        <dbReference type="Pfam" id="PF00296"/>
    </source>
</evidence>
<dbReference type="Pfam" id="PF00296">
    <property type="entry name" value="Bac_luciferase"/>
    <property type="match status" value="1"/>
</dbReference>
<dbReference type="NCBIfam" id="TIGR03620">
    <property type="entry name" value="F420_MSMEG_4141"/>
    <property type="match status" value="1"/>
</dbReference>
<dbReference type="InterPro" id="IPR019922">
    <property type="entry name" value="Lucif-like_OxRdatse_MSMEG_4141"/>
</dbReference>
<reference evidence="3" key="1">
    <citation type="submission" date="2021-01" db="EMBL/GenBank/DDBJ databases">
        <title>Whole genome shotgun sequence of Sinosporangium siamense NBRC 109515.</title>
        <authorList>
            <person name="Komaki H."/>
            <person name="Tamura T."/>
        </authorList>
    </citation>
    <scope>NUCLEOTIDE SEQUENCE</scope>
    <source>
        <strain evidence="3">NBRC 109515</strain>
    </source>
</reference>
<evidence type="ECO:0000313" key="4">
    <source>
        <dbReference type="Proteomes" id="UP000606172"/>
    </source>
</evidence>
<dbReference type="RefSeq" id="WP_204024871.1">
    <property type="nucleotide sequence ID" value="NZ_BOOW01000014.1"/>
</dbReference>
<dbReference type="PANTHER" id="PTHR43244">
    <property type="match status" value="1"/>
</dbReference>
<dbReference type="SUPFAM" id="SSF51679">
    <property type="entry name" value="Bacterial luciferase-like"/>
    <property type="match status" value="1"/>
</dbReference>
<dbReference type="InterPro" id="IPR036661">
    <property type="entry name" value="Luciferase-like_sf"/>
</dbReference>
<dbReference type="AlphaFoldDB" id="A0A919RI35"/>
<dbReference type="GO" id="GO:0016705">
    <property type="term" value="F:oxidoreductase activity, acting on paired donors, with incorporation or reduction of molecular oxygen"/>
    <property type="evidence" value="ECO:0007669"/>
    <property type="project" value="InterPro"/>
</dbReference>
<evidence type="ECO:0000313" key="3">
    <source>
        <dbReference type="EMBL" id="GII92244.1"/>
    </source>
</evidence>
<dbReference type="Gene3D" id="3.20.20.30">
    <property type="entry name" value="Luciferase-like domain"/>
    <property type="match status" value="1"/>
</dbReference>
<name>A0A919RI35_9ACTN</name>
<keyword evidence="1" id="KW-0560">Oxidoreductase</keyword>
<protein>
    <submittedName>
        <fullName evidence="3">LLM class F420-dependent oxidoreductase</fullName>
    </submittedName>
</protein>
<dbReference type="PANTHER" id="PTHR43244:SF1">
    <property type="entry name" value="5,10-METHYLENETETRAHYDROMETHANOPTERIN REDUCTASE"/>
    <property type="match status" value="1"/>
</dbReference>
<dbReference type="InterPro" id="IPR011251">
    <property type="entry name" value="Luciferase-like_dom"/>
</dbReference>
<dbReference type="InterPro" id="IPR050564">
    <property type="entry name" value="F420-G6PD/mer"/>
</dbReference>